<keyword evidence="2" id="KW-1133">Transmembrane helix</keyword>
<evidence type="ECO:0000313" key="3">
    <source>
        <dbReference type="EMBL" id="MBB3096055.1"/>
    </source>
</evidence>
<organism evidence="3 4">
    <name type="scientific">Actinoplanes campanulatus</name>
    <dbReference type="NCBI Taxonomy" id="113559"/>
    <lineage>
        <taxon>Bacteria</taxon>
        <taxon>Bacillati</taxon>
        <taxon>Actinomycetota</taxon>
        <taxon>Actinomycetes</taxon>
        <taxon>Micromonosporales</taxon>
        <taxon>Micromonosporaceae</taxon>
        <taxon>Actinoplanes</taxon>
    </lineage>
</organism>
<evidence type="ECO:0000313" key="4">
    <source>
        <dbReference type="Proteomes" id="UP000590749"/>
    </source>
</evidence>
<keyword evidence="4" id="KW-1185">Reference proteome</keyword>
<gene>
    <name evidence="3" type="ORF">FHR83_003725</name>
</gene>
<evidence type="ECO:0000256" key="2">
    <source>
        <dbReference type="SAM" id="Phobius"/>
    </source>
</evidence>
<feature type="transmembrane region" description="Helical" evidence="2">
    <location>
        <begin position="12"/>
        <end position="32"/>
    </location>
</feature>
<reference evidence="3 4" key="1">
    <citation type="submission" date="2020-08" db="EMBL/GenBank/DDBJ databases">
        <title>Genomic Encyclopedia of Type Strains, Phase III (KMG-III): the genomes of soil and plant-associated and newly described type strains.</title>
        <authorList>
            <person name="Whitman W."/>
        </authorList>
    </citation>
    <scope>NUCLEOTIDE SEQUENCE [LARGE SCALE GENOMIC DNA]</scope>
    <source>
        <strain evidence="3 4">CECT 3287</strain>
    </source>
</reference>
<dbReference type="AlphaFoldDB" id="A0A7W5FF66"/>
<dbReference type="Proteomes" id="UP000590749">
    <property type="component" value="Unassembled WGS sequence"/>
</dbReference>
<accession>A0A7W5FF66</accession>
<comment type="caution">
    <text evidence="3">The sequence shown here is derived from an EMBL/GenBank/DDBJ whole genome shotgun (WGS) entry which is preliminary data.</text>
</comment>
<dbReference type="RefSeq" id="WP_183221261.1">
    <property type="nucleotide sequence ID" value="NZ_BMPW01000005.1"/>
</dbReference>
<feature type="region of interest" description="Disordered" evidence="1">
    <location>
        <begin position="36"/>
        <end position="62"/>
    </location>
</feature>
<keyword evidence="2" id="KW-0472">Membrane</keyword>
<name>A0A7W5FF66_9ACTN</name>
<feature type="compositionally biased region" description="Pro residues" evidence="1">
    <location>
        <begin position="40"/>
        <end position="51"/>
    </location>
</feature>
<protein>
    <submittedName>
        <fullName evidence="3">Uncharacterized protein</fullName>
    </submittedName>
</protein>
<proteinExistence type="predicted"/>
<sequence>MTDDGHHGRHTLRAVAVIAVVAVVVILVVVVATSRRRPPHPLPSPRPPAPSASPIVRTTTDPGSSVRLSVRIVAEQGWIRLHSTVIAIPPGREYRIVVRTTGGTEVTAGAWIGSNTHTLEGVTVDGTAAVPAAEVASVAVTDADGRRYATVSFT</sequence>
<dbReference type="EMBL" id="JACHXF010000007">
    <property type="protein sequence ID" value="MBB3096055.1"/>
    <property type="molecule type" value="Genomic_DNA"/>
</dbReference>
<keyword evidence="2" id="KW-0812">Transmembrane</keyword>
<evidence type="ECO:0000256" key="1">
    <source>
        <dbReference type="SAM" id="MobiDB-lite"/>
    </source>
</evidence>